<proteinExistence type="predicted"/>
<evidence type="ECO:0008006" key="4">
    <source>
        <dbReference type="Google" id="ProtNLM"/>
    </source>
</evidence>
<feature type="transmembrane region" description="Helical" evidence="1">
    <location>
        <begin position="44"/>
        <end position="65"/>
    </location>
</feature>
<dbReference type="EMBL" id="MN739534">
    <property type="protein sequence ID" value="QHT11293.1"/>
    <property type="molecule type" value="Genomic_DNA"/>
</dbReference>
<feature type="transmembrane region" description="Helical" evidence="1">
    <location>
        <begin position="147"/>
        <end position="165"/>
    </location>
</feature>
<protein>
    <recommendedName>
        <fullName evidence="4">Phosphatidic acid phosphatase type 2/haloperoxidase domain-containing protein</fullName>
    </recommendedName>
</protein>
<organism evidence="2">
    <name type="scientific">viral metagenome</name>
    <dbReference type="NCBI Taxonomy" id="1070528"/>
    <lineage>
        <taxon>unclassified sequences</taxon>
        <taxon>metagenomes</taxon>
        <taxon>organismal metagenomes</taxon>
    </lineage>
</organism>
<evidence type="ECO:0000313" key="2">
    <source>
        <dbReference type="EMBL" id="QHT11293.1"/>
    </source>
</evidence>
<sequence length="209" mass="23010">MSSGPIAITMSLTNIFEYISFTAPLLVVFFITLLSIAQNSLEKGIVFNMGIVILSVIVLVLKNVIKNKQSIFASPFCNILPSPFTVKDVGGIYNAPSLSSAILSFSSTYLIYPMVINSQHNFSLLLFLIGVTAINVVTEYNQKCSDIMGLILGLLIGIFFGILYYSMLYISTKSKFVYFADTVSNNVQCSKPTNQQFKCQVYKNGEVIG</sequence>
<keyword evidence="1" id="KW-0812">Transmembrane</keyword>
<name>A0A6C0D4A3_9ZZZZ</name>
<feature type="transmembrane region" description="Helical" evidence="1">
    <location>
        <begin position="15"/>
        <end position="37"/>
    </location>
</feature>
<keyword evidence="1" id="KW-1133">Transmembrane helix</keyword>
<keyword evidence="1" id="KW-0472">Membrane</keyword>
<dbReference type="AlphaFoldDB" id="A0A6C0D4A3"/>
<dbReference type="EMBL" id="MN739869">
    <property type="protein sequence ID" value="QHT75376.1"/>
    <property type="molecule type" value="Genomic_DNA"/>
</dbReference>
<feature type="transmembrane region" description="Helical" evidence="1">
    <location>
        <begin position="124"/>
        <end position="141"/>
    </location>
</feature>
<evidence type="ECO:0000256" key="1">
    <source>
        <dbReference type="SAM" id="Phobius"/>
    </source>
</evidence>
<feature type="transmembrane region" description="Helical" evidence="1">
    <location>
        <begin position="91"/>
        <end position="112"/>
    </location>
</feature>
<accession>A0A6C0D4A3</accession>
<evidence type="ECO:0000313" key="3">
    <source>
        <dbReference type="EMBL" id="QHT75376.1"/>
    </source>
</evidence>
<reference evidence="2" key="1">
    <citation type="journal article" date="2020" name="Nature">
        <title>Giant virus diversity and host interactions through global metagenomics.</title>
        <authorList>
            <person name="Schulz F."/>
            <person name="Roux S."/>
            <person name="Paez-Espino D."/>
            <person name="Jungbluth S."/>
            <person name="Walsh D.A."/>
            <person name="Denef V.J."/>
            <person name="McMahon K.D."/>
            <person name="Konstantinidis K.T."/>
            <person name="Eloe-Fadrosh E.A."/>
            <person name="Kyrpides N.C."/>
            <person name="Woyke T."/>
        </authorList>
    </citation>
    <scope>NUCLEOTIDE SEQUENCE</scope>
    <source>
        <strain evidence="2">GVMAG-M-3300023174-116</strain>
        <strain evidence="3">GVMAG-M-3300023179-63</strain>
    </source>
</reference>